<dbReference type="InterPro" id="IPR045306">
    <property type="entry name" value="SDH-like"/>
</dbReference>
<reference evidence="16 17" key="1">
    <citation type="submission" date="2021-12" db="EMBL/GenBank/DDBJ databases">
        <title>High titer production of polyol ester of fatty acids by Rhodotorula paludigena BS15 towards product separation-free biomass refinery.</title>
        <authorList>
            <person name="Mano J."/>
            <person name="Ono H."/>
            <person name="Tanaka T."/>
            <person name="Naito K."/>
            <person name="Sushida H."/>
            <person name="Ike M."/>
            <person name="Tokuyasu K."/>
            <person name="Kitaoka M."/>
        </authorList>
    </citation>
    <scope>NUCLEOTIDE SEQUENCE [LARGE SCALE GENOMIC DNA]</scope>
    <source>
        <strain evidence="16 17">BS15</strain>
    </source>
</reference>
<feature type="transmembrane region" description="Helical" evidence="14">
    <location>
        <begin position="250"/>
        <end position="271"/>
    </location>
</feature>
<feature type="compositionally biased region" description="Low complexity" evidence="13">
    <location>
        <begin position="59"/>
        <end position="73"/>
    </location>
</feature>
<evidence type="ECO:0000256" key="13">
    <source>
        <dbReference type="SAM" id="MobiDB-lite"/>
    </source>
</evidence>
<evidence type="ECO:0000256" key="7">
    <source>
        <dbReference type="ARBA" id="ARBA00022801"/>
    </source>
</evidence>
<evidence type="ECO:0000256" key="11">
    <source>
        <dbReference type="ARBA" id="ARBA00023002"/>
    </source>
</evidence>
<evidence type="ECO:0000256" key="14">
    <source>
        <dbReference type="SAM" id="Phobius"/>
    </source>
</evidence>
<dbReference type="PANTHER" id="PTHR47348:SF3">
    <property type="entry name" value="MEIOTICALLY UP-REGULATED GENE 190 PROTEIN"/>
    <property type="match status" value="1"/>
</dbReference>
<dbReference type="CDD" id="cd05285">
    <property type="entry name" value="sorbitol_DH"/>
    <property type="match status" value="1"/>
</dbReference>
<organism evidence="16 17">
    <name type="scientific">Rhodotorula paludigena</name>
    <dbReference type="NCBI Taxonomy" id="86838"/>
    <lineage>
        <taxon>Eukaryota</taxon>
        <taxon>Fungi</taxon>
        <taxon>Dikarya</taxon>
        <taxon>Basidiomycota</taxon>
        <taxon>Pucciniomycotina</taxon>
        <taxon>Microbotryomycetes</taxon>
        <taxon>Sporidiobolales</taxon>
        <taxon>Sporidiobolaceae</taxon>
        <taxon>Rhodotorula</taxon>
    </lineage>
</organism>
<keyword evidence="5" id="KW-0479">Metal-binding</keyword>
<dbReference type="GO" id="GO:0061817">
    <property type="term" value="P:endoplasmic reticulum-plasma membrane tethering"/>
    <property type="evidence" value="ECO:0007669"/>
    <property type="project" value="InterPro"/>
</dbReference>
<feature type="region of interest" description="Disordered" evidence="13">
    <location>
        <begin position="679"/>
        <end position="702"/>
    </location>
</feature>
<keyword evidence="7" id="KW-0378">Hydrolase</keyword>
<feature type="region of interest" description="Disordered" evidence="13">
    <location>
        <begin position="161"/>
        <end position="203"/>
    </location>
</feature>
<keyword evidence="11" id="KW-0560">Oxidoreductase</keyword>
<feature type="region of interest" description="Disordered" evidence="13">
    <location>
        <begin position="367"/>
        <end position="421"/>
    </location>
</feature>
<protein>
    <recommendedName>
        <fullName evidence="15">C2 domain-containing protein</fullName>
    </recommendedName>
</protein>
<keyword evidence="10 14" id="KW-1133">Transmembrane helix</keyword>
<dbReference type="InterPro" id="IPR037765">
    <property type="entry name" value="C2B_Tricalbin"/>
</dbReference>
<comment type="subcellular location">
    <subcellularLocation>
        <location evidence="2">Endoplasmic reticulum membrane</location>
    </subcellularLocation>
</comment>
<dbReference type="Gene3D" id="2.60.40.150">
    <property type="entry name" value="C2 domain"/>
    <property type="match status" value="2"/>
</dbReference>
<dbReference type="SUPFAM" id="SSF51735">
    <property type="entry name" value="NAD(P)-binding Rossmann-fold domains"/>
    <property type="match status" value="1"/>
</dbReference>
<dbReference type="Pfam" id="PF08240">
    <property type="entry name" value="ADH_N"/>
    <property type="match status" value="1"/>
</dbReference>
<feature type="domain" description="C2" evidence="15">
    <location>
        <begin position="684"/>
        <end position="827"/>
    </location>
</feature>
<dbReference type="GO" id="GO:0005789">
    <property type="term" value="C:endoplasmic reticulum membrane"/>
    <property type="evidence" value="ECO:0007669"/>
    <property type="project" value="UniProtKB-SubCell"/>
</dbReference>
<dbReference type="Gene3D" id="3.40.50.720">
    <property type="entry name" value="NAD(P)-binding Rossmann-like Domain"/>
    <property type="match status" value="1"/>
</dbReference>
<evidence type="ECO:0000313" key="16">
    <source>
        <dbReference type="EMBL" id="GJN92231.1"/>
    </source>
</evidence>
<dbReference type="SUPFAM" id="SSF50129">
    <property type="entry name" value="GroES-like"/>
    <property type="match status" value="1"/>
</dbReference>
<evidence type="ECO:0000256" key="1">
    <source>
        <dbReference type="ARBA" id="ARBA00001947"/>
    </source>
</evidence>
<sequence length="1492" mass="166032">MSTDSAGRPQLPSVDRSAYEQHPSTHMAGEGWSGKNKIPTISGFLKQQEAMTTDHSAEAQRLQARQAEQQQDTAADEQGEGAHGGSGEGGRHRFGRKKGKEDEPKSQGQIEKEEMMKKARANPQPNAKDFKREGEREVFDPVTGRQVIVRDADLADFQKPQLFDPDHIDPAKVDKPGPALNLPSQDSSIRHTAPKPSEPSNINLHTFPPPVEENSLKAITATVNTYALAIIAALGVIWFFTAWRAGWAAFVFRSQIIGAIALCVFLAHGLVVRKIEKELERIRLEMHKQRGEQYSPPTPESTEWLNAFIKVVWPLINPELFTSVVDMIEDVMQASLPGFVDAVKIEDFNLGRNAFRVLSMRALPDQPTEKEYPREEWIDQGDREEALDPNRRQKKEQSQEEKKDEVMKEQNPEEEDQTGDYVNYEISFAPPGTNKLQSQNISLVMKFFLGMHDLFHLPIPIWIAVESVVGTVRLRCQMVAQMPYIRNVTFTLMGVPAIEAAQMLSGDGVKRDTKALGVFMITIHHATGLSAQDDNGSSDPYVVVAYSKFGKPLFSTRIVHEDLNPVWEQTCFLLVSDDEVRAGEKLSIQLWDSDALTADDLVGRVQVPITDLMLKPNEMHHRTDGLMGFEDHDEMSGTITWSVAYYEKCSLNPALKKKPGIDHTLPKELQDHPQLKLEENKQDTPEEADVARTPPDPQYPSGILSVIVHHINNLERQNLGGAKGKNREGQAGQDTDEPSEQDGSLPSAYAEIVVNDDLLYKTRVKQYSTMPFFEAGTETFVRDFTKTSLRVVIRDSRLREHDPILGVINLPLQEVFAHSSQVTRTWSLRDGVGFGKASISVLFKSVKLSLPKELSGWETGTVCITAPIRVEPVEGASFEWAEKKLVISTSEAKQKMPARVANRTGDGAIEWDVDEDIRLPTYDRYSSAIYFDYGGSALKIGPLGSKMDAFAEYWLSECVDDEPKEIRIPVIVPKSSGLRACYINDQTQKTHDYEIVGWLTTTIVLDSGLDADHEKYAITQTARHEYEAYDLVEGQAKQSLENSHANDDGVIDKDEQKAIDRAHKKALESRHRGKLQFRSVRTAVWAKDGAKDRLRKLTGRGKKEETVATEGSLRNARDGVADPVLHGIDDVRYEDRPVPTECSDNDAIVAPKKVTLCGSDVHYYKEGRVGDFIVEQPMVLGHETAAVVVKVGRNVTNIKPGDRVALEPGESCRMCPDCKAGHYQRCPEMKFAATPPFDGTLAHYYTLPADLCYKLPDNMTLEEGALLEPMSVGVHAVHKIGQMKLAANVVVFGAGPVGLLTAAVAKGLGARKVVIVDIQEPRLQFAKENNLVHDYYLPSKPNEGEAREDYPRRNAKEIRERFEFEERGPNAVDLIVDCSGAEVCIQTAIYLLGHGGTMVQVGHGKPNITLDYQTVVTHELTIKGSFRYGPGAYRLSMDLVARGAVNLKALISHRYTFRDAVKAFEANHKGVGQDGKPLIKAVIDGPEADEKL</sequence>
<comment type="cofactor">
    <cofactor evidence="1">
        <name>Zn(2+)</name>
        <dbReference type="ChEBI" id="CHEBI:29105"/>
    </cofactor>
</comment>
<keyword evidence="14" id="KW-0472">Membrane</keyword>
<gene>
    <name evidence="16" type="ORF">Rhopal_005261-T1</name>
</gene>
<dbReference type="GO" id="GO:0046872">
    <property type="term" value="F:metal ion binding"/>
    <property type="evidence" value="ECO:0007669"/>
    <property type="project" value="UniProtKB-KW"/>
</dbReference>
<dbReference type="Proteomes" id="UP001342314">
    <property type="component" value="Unassembled WGS sequence"/>
</dbReference>
<dbReference type="CDD" id="cd21676">
    <property type="entry name" value="SMP_Mug190"/>
    <property type="match status" value="1"/>
</dbReference>
<dbReference type="FunFam" id="3.40.50.720:FF:000068">
    <property type="entry name" value="Sorbitol dehydrogenase"/>
    <property type="match status" value="1"/>
</dbReference>
<dbReference type="GO" id="GO:0016787">
    <property type="term" value="F:hydrolase activity"/>
    <property type="evidence" value="ECO:0007669"/>
    <property type="project" value="UniProtKB-KW"/>
</dbReference>
<evidence type="ECO:0000256" key="4">
    <source>
        <dbReference type="ARBA" id="ARBA00022692"/>
    </source>
</evidence>
<feature type="region of interest" description="Disordered" evidence="13">
    <location>
        <begin position="718"/>
        <end position="744"/>
    </location>
</feature>
<feature type="transmembrane region" description="Helical" evidence="14">
    <location>
        <begin position="223"/>
        <end position="243"/>
    </location>
</feature>
<keyword evidence="8" id="KW-0256">Endoplasmic reticulum</keyword>
<dbReference type="InterPro" id="IPR011032">
    <property type="entry name" value="GroES-like_sf"/>
</dbReference>
<keyword evidence="12" id="KW-0520">NAD</keyword>
<dbReference type="PROSITE" id="PS50004">
    <property type="entry name" value="C2"/>
    <property type="match status" value="2"/>
</dbReference>
<proteinExistence type="inferred from homology"/>
<accession>A0AAV5GRU9</accession>
<dbReference type="InterPro" id="IPR000008">
    <property type="entry name" value="C2_dom"/>
</dbReference>
<dbReference type="InterPro" id="IPR037767">
    <property type="entry name" value="C2A_Mug190-like"/>
</dbReference>
<feature type="compositionally biased region" description="Basic and acidic residues" evidence="13">
    <location>
        <begin position="99"/>
        <end position="117"/>
    </location>
</feature>
<evidence type="ECO:0000256" key="10">
    <source>
        <dbReference type="ARBA" id="ARBA00022989"/>
    </source>
</evidence>
<evidence type="ECO:0000256" key="6">
    <source>
        <dbReference type="ARBA" id="ARBA00022737"/>
    </source>
</evidence>
<dbReference type="PANTHER" id="PTHR47348">
    <property type="entry name" value="MEIOTICALLY UP-REGULATED GENE 190 PROTEIN"/>
    <property type="match status" value="1"/>
</dbReference>
<feature type="compositionally biased region" description="Basic and acidic residues" evidence="13">
    <location>
        <begin position="164"/>
        <end position="175"/>
    </location>
</feature>
<feature type="compositionally biased region" description="Basic and acidic residues" evidence="13">
    <location>
        <begin position="128"/>
        <end position="138"/>
    </location>
</feature>
<dbReference type="InterPro" id="IPR023827">
    <property type="entry name" value="Peptidase_S8_Asp-AS"/>
</dbReference>
<comment type="similarity">
    <text evidence="3">Belongs to the zinc-containing alcohol dehydrogenase family.</text>
</comment>
<evidence type="ECO:0000256" key="2">
    <source>
        <dbReference type="ARBA" id="ARBA00004586"/>
    </source>
</evidence>
<dbReference type="EMBL" id="BQKY01000010">
    <property type="protein sequence ID" value="GJN92231.1"/>
    <property type="molecule type" value="Genomic_DNA"/>
</dbReference>
<feature type="domain" description="C2" evidence="15">
    <location>
        <begin position="499"/>
        <end position="624"/>
    </location>
</feature>
<comment type="caution">
    <text evidence="16">The sequence shown here is derived from an EMBL/GenBank/DDBJ whole genome shotgun (WGS) entry which is preliminary data.</text>
</comment>
<feature type="region of interest" description="Disordered" evidence="13">
    <location>
        <begin position="1"/>
        <end position="138"/>
    </location>
</feature>
<dbReference type="CDD" id="cd04041">
    <property type="entry name" value="C2A_fungal"/>
    <property type="match status" value="1"/>
</dbReference>
<dbReference type="InterPro" id="IPR020843">
    <property type="entry name" value="ER"/>
</dbReference>
<evidence type="ECO:0000256" key="9">
    <source>
        <dbReference type="ARBA" id="ARBA00022833"/>
    </source>
</evidence>
<feature type="compositionally biased region" description="Basic and acidic residues" evidence="13">
    <location>
        <begin position="367"/>
        <end position="411"/>
    </location>
</feature>
<evidence type="ECO:0000313" key="17">
    <source>
        <dbReference type="Proteomes" id="UP001342314"/>
    </source>
</evidence>
<dbReference type="SMART" id="SM00829">
    <property type="entry name" value="PKS_ER"/>
    <property type="match status" value="1"/>
</dbReference>
<dbReference type="Pfam" id="PF25669">
    <property type="entry name" value="SMP_MUG190-like"/>
    <property type="match status" value="1"/>
</dbReference>
<keyword evidence="9" id="KW-0862">Zinc</keyword>
<dbReference type="Pfam" id="PF25331">
    <property type="entry name" value="C2_Mug190_3rd"/>
    <property type="match status" value="1"/>
</dbReference>
<dbReference type="SMART" id="SM00239">
    <property type="entry name" value="C2"/>
    <property type="match status" value="2"/>
</dbReference>
<name>A0AAV5GRU9_9BASI</name>
<keyword evidence="17" id="KW-1185">Reference proteome</keyword>
<dbReference type="PROSITE" id="PS00136">
    <property type="entry name" value="SUBTILASE_ASP"/>
    <property type="match status" value="1"/>
</dbReference>
<evidence type="ECO:0000259" key="15">
    <source>
        <dbReference type="PROSITE" id="PS50004"/>
    </source>
</evidence>
<dbReference type="InterPro" id="IPR036291">
    <property type="entry name" value="NAD(P)-bd_dom_sf"/>
</dbReference>
<evidence type="ECO:0000256" key="12">
    <source>
        <dbReference type="ARBA" id="ARBA00023027"/>
    </source>
</evidence>
<dbReference type="InterPro" id="IPR013154">
    <property type="entry name" value="ADH-like_N"/>
</dbReference>
<dbReference type="InterPro" id="IPR057349">
    <property type="entry name" value="C2_Mug190_3rd"/>
</dbReference>
<evidence type="ECO:0000256" key="3">
    <source>
        <dbReference type="ARBA" id="ARBA00008072"/>
    </source>
</evidence>
<dbReference type="GO" id="GO:0016616">
    <property type="term" value="F:oxidoreductase activity, acting on the CH-OH group of donors, NAD or NADP as acceptor"/>
    <property type="evidence" value="ECO:0007669"/>
    <property type="project" value="InterPro"/>
</dbReference>
<dbReference type="Gene3D" id="3.90.180.10">
    <property type="entry name" value="Medium-chain alcohol dehydrogenases, catalytic domain"/>
    <property type="match status" value="1"/>
</dbReference>
<dbReference type="InterPro" id="IPR013149">
    <property type="entry name" value="ADH-like_C"/>
</dbReference>
<dbReference type="CDD" id="cd04052">
    <property type="entry name" value="C2B_Tricalbin-like"/>
    <property type="match status" value="1"/>
</dbReference>
<dbReference type="Pfam" id="PF00107">
    <property type="entry name" value="ADH_zinc_N"/>
    <property type="match status" value="1"/>
</dbReference>
<evidence type="ECO:0000256" key="5">
    <source>
        <dbReference type="ARBA" id="ARBA00022723"/>
    </source>
</evidence>
<keyword evidence="4 14" id="KW-0812">Transmembrane</keyword>
<dbReference type="InterPro" id="IPR035892">
    <property type="entry name" value="C2_domain_sf"/>
</dbReference>
<keyword evidence="6" id="KW-0677">Repeat</keyword>
<evidence type="ECO:0000256" key="8">
    <source>
        <dbReference type="ARBA" id="ARBA00022824"/>
    </source>
</evidence>
<dbReference type="Pfam" id="PF00168">
    <property type="entry name" value="C2"/>
    <property type="match status" value="2"/>
</dbReference>
<dbReference type="SUPFAM" id="SSF49562">
    <property type="entry name" value="C2 domain (Calcium/lipid-binding domain, CaLB)"/>
    <property type="match status" value="2"/>
</dbReference>